<feature type="chain" id="PRO_5042971265" description="Cyanovirin-N domain-containing protein" evidence="1">
    <location>
        <begin position="19"/>
        <end position="164"/>
    </location>
</feature>
<accession>A0AAN7CJE7</accession>
<gene>
    <name evidence="3" type="ORF">C8A03DRAFT_28888</name>
</gene>
<dbReference type="Proteomes" id="UP001303760">
    <property type="component" value="Unassembled WGS sequence"/>
</dbReference>
<name>A0AAN7CJE7_9PEZI</name>
<proteinExistence type="predicted"/>
<evidence type="ECO:0000259" key="2">
    <source>
        <dbReference type="Pfam" id="PF08881"/>
    </source>
</evidence>
<dbReference type="SUPFAM" id="SSF51322">
    <property type="entry name" value="Cyanovirin-N"/>
    <property type="match status" value="1"/>
</dbReference>
<organism evidence="3 4">
    <name type="scientific">Achaetomium macrosporum</name>
    <dbReference type="NCBI Taxonomy" id="79813"/>
    <lineage>
        <taxon>Eukaryota</taxon>
        <taxon>Fungi</taxon>
        <taxon>Dikarya</taxon>
        <taxon>Ascomycota</taxon>
        <taxon>Pezizomycotina</taxon>
        <taxon>Sordariomycetes</taxon>
        <taxon>Sordariomycetidae</taxon>
        <taxon>Sordariales</taxon>
        <taxon>Chaetomiaceae</taxon>
        <taxon>Achaetomium</taxon>
    </lineage>
</organism>
<feature type="signal peptide" evidence="1">
    <location>
        <begin position="1"/>
        <end position="18"/>
    </location>
</feature>
<dbReference type="Pfam" id="PF08881">
    <property type="entry name" value="CVNH"/>
    <property type="match status" value="1"/>
</dbReference>
<protein>
    <recommendedName>
        <fullName evidence="2">Cyanovirin-N domain-containing protein</fullName>
    </recommendedName>
</protein>
<evidence type="ECO:0000313" key="4">
    <source>
        <dbReference type="Proteomes" id="UP001303760"/>
    </source>
</evidence>
<evidence type="ECO:0000256" key="1">
    <source>
        <dbReference type="SAM" id="SignalP"/>
    </source>
</evidence>
<keyword evidence="4" id="KW-1185">Reference proteome</keyword>
<dbReference type="InterPro" id="IPR011058">
    <property type="entry name" value="Cyanovirin-N"/>
</dbReference>
<dbReference type="InterPro" id="IPR036673">
    <property type="entry name" value="Cyanovirin-N_sf"/>
</dbReference>
<sequence length="164" mass="18107">MIMTNLFTLLTAAAVAAAAVLPALSPNSSVLAVRDLSPRQDLEGGFAKHCYTYSVGERGEIYGRLSGSCDDDEFFGDLHNMWLDLNQCLGNDNGDLIWQDGGNAIAKSCKNCHSRRDETQWIECECKDRKGAYQKLTSLDLNVGVRYDMDNHVLACFGHLGVRE</sequence>
<evidence type="ECO:0000313" key="3">
    <source>
        <dbReference type="EMBL" id="KAK4242890.1"/>
    </source>
</evidence>
<comment type="caution">
    <text evidence="3">The sequence shown here is derived from an EMBL/GenBank/DDBJ whole genome shotgun (WGS) entry which is preliminary data.</text>
</comment>
<keyword evidence="1" id="KW-0732">Signal</keyword>
<reference evidence="3" key="1">
    <citation type="journal article" date="2023" name="Mol. Phylogenet. Evol.">
        <title>Genome-scale phylogeny and comparative genomics of the fungal order Sordariales.</title>
        <authorList>
            <person name="Hensen N."/>
            <person name="Bonometti L."/>
            <person name="Westerberg I."/>
            <person name="Brannstrom I.O."/>
            <person name="Guillou S."/>
            <person name="Cros-Aarteil S."/>
            <person name="Calhoun S."/>
            <person name="Haridas S."/>
            <person name="Kuo A."/>
            <person name="Mondo S."/>
            <person name="Pangilinan J."/>
            <person name="Riley R."/>
            <person name="LaButti K."/>
            <person name="Andreopoulos B."/>
            <person name="Lipzen A."/>
            <person name="Chen C."/>
            <person name="Yan M."/>
            <person name="Daum C."/>
            <person name="Ng V."/>
            <person name="Clum A."/>
            <person name="Steindorff A."/>
            <person name="Ohm R.A."/>
            <person name="Martin F."/>
            <person name="Silar P."/>
            <person name="Natvig D.O."/>
            <person name="Lalanne C."/>
            <person name="Gautier V."/>
            <person name="Ament-Velasquez S.L."/>
            <person name="Kruys A."/>
            <person name="Hutchinson M.I."/>
            <person name="Powell A.J."/>
            <person name="Barry K."/>
            <person name="Miller A.N."/>
            <person name="Grigoriev I.V."/>
            <person name="Debuchy R."/>
            <person name="Gladieux P."/>
            <person name="Hiltunen Thoren M."/>
            <person name="Johannesson H."/>
        </authorList>
    </citation>
    <scope>NUCLEOTIDE SEQUENCE</scope>
    <source>
        <strain evidence="3">CBS 532.94</strain>
    </source>
</reference>
<dbReference type="Gene3D" id="2.30.60.10">
    <property type="entry name" value="Cyanovirin-N"/>
    <property type="match status" value="1"/>
</dbReference>
<dbReference type="AlphaFoldDB" id="A0AAN7CJE7"/>
<feature type="domain" description="Cyanovirin-N" evidence="2">
    <location>
        <begin position="46"/>
        <end position="145"/>
    </location>
</feature>
<dbReference type="EMBL" id="MU860003">
    <property type="protein sequence ID" value="KAK4242890.1"/>
    <property type="molecule type" value="Genomic_DNA"/>
</dbReference>
<reference evidence="3" key="2">
    <citation type="submission" date="2023-05" db="EMBL/GenBank/DDBJ databases">
        <authorList>
            <consortium name="Lawrence Berkeley National Laboratory"/>
            <person name="Steindorff A."/>
            <person name="Hensen N."/>
            <person name="Bonometti L."/>
            <person name="Westerberg I."/>
            <person name="Brannstrom I.O."/>
            <person name="Guillou S."/>
            <person name="Cros-Aarteil S."/>
            <person name="Calhoun S."/>
            <person name="Haridas S."/>
            <person name="Kuo A."/>
            <person name="Mondo S."/>
            <person name="Pangilinan J."/>
            <person name="Riley R."/>
            <person name="Labutti K."/>
            <person name="Andreopoulos B."/>
            <person name="Lipzen A."/>
            <person name="Chen C."/>
            <person name="Yanf M."/>
            <person name="Daum C."/>
            <person name="Ng V."/>
            <person name="Clum A."/>
            <person name="Ohm R."/>
            <person name="Martin F."/>
            <person name="Silar P."/>
            <person name="Natvig D."/>
            <person name="Lalanne C."/>
            <person name="Gautier V."/>
            <person name="Ament-Velasquez S.L."/>
            <person name="Kruys A."/>
            <person name="Hutchinson M.I."/>
            <person name="Powell A.J."/>
            <person name="Barry K."/>
            <person name="Miller A.N."/>
            <person name="Grigoriev I.V."/>
            <person name="Debuchy R."/>
            <person name="Gladieux P."/>
            <person name="Thoren M.H."/>
            <person name="Johannesson H."/>
        </authorList>
    </citation>
    <scope>NUCLEOTIDE SEQUENCE</scope>
    <source>
        <strain evidence="3">CBS 532.94</strain>
    </source>
</reference>